<feature type="repeat" description="ANK" evidence="1">
    <location>
        <begin position="558"/>
        <end position="590"/>
    </location>
</feature>
<dbReference type="PANTHER" id="PTHR46224:SF64">
    <property type="entry name" value="IQ MOTIF AND ANKYRIN REPEAT DOMAIN-CONTAINING PROTEIN 1"/>
    <property type="match status" value="1"/>
</dbReference>
<comment type="caution">
    <text evidence="2">The sequence shown here is derived from an EMBL/GenBank/DDBJ whole genome shotgun (WGS) entry which is preliminary data.</text>
</comment>
<dbReference type="PROSITE" id="PS50088">
    <property type="entry name" value="ANK_REPEAT"/>
    <property type="match status" value="2"/>
</dbReference>
<dbReference type="PANTHER" id="PTHR46224">
    <property type="entry name" value="ANKYRIN REPEAT FAMILY PROTEIN"/>
    <property type="match status" value="1"/>
</dbReference>
<keyword evidence="1" id="KW-0040">ANK repeat</keyword>
<feature type="repeat" description="ANK" evidence="1">
    <location>
        <begin position="525"/>
        <end position="557"/>
    </location>
</feature>
<keyword evidence="3" id="KW-1185">Reference proteome</keyword>
<dbReference type="SMART" id="SM00248">
    <property type="entry name" value="ANK"/>
    <property type="match status" value="3"/>
</dbReference>
<dbReference type="InterPro" id="IPR011009">
    <property type="entry name" value="Kinase-like_dom_sf"/>
</dbReference>
<dbReference type="Pfam" id="PF02958">
    <property type="entry name" value="EcKL"/>
    <property type="match status" value="1"/>
</dbReference>
<dbReference type="InterPro" id="IPR051616">
    <property type="entry name" value="Cul2-RING_E3_ligase_SR"/>
</dbReference>
<protein>
    <submittedName>
        <fullName evidence="2">AKR1 protein</fullName>
    </submittedName>
</protein>
<name>A0A812J668_SYMPI</name>
<dbReference type="Gene3D" id="1.25.40.20">
    <property type="entry name" value="Ankyrin repeat-containing domain"/>
    <property type="match status" value="2"/>
</dbReference>
<sequence length="621" mass="68265">MAEFSVEWLQARLKREDVSDVVAESMTGAGGLNCPMTRLMVTLKGGTTESFVYKRHDADKIAMSKMLGLAREALFYEAFASDERLRPMLPQVLHTKGDLSTGEKEIIMQDLSEGIQSGYFFGPGSPHNWDKDLLEKTRGLSARVSALDVAKVAAQAAGRLHGVFFRDASLATHPWIRGAGWVSGEGEELWESYQAQCRNAWASVDFDAPGVAWDPFLRQCIDAAIARAKPANSGFQSFLAWMRKAPWSLVHGDFHPANCMLLEALKEGSTDHRLILLDWENVGVGSGPQEIAQFLISHMEPGMRSEVEAEVVQEYYRALTTQNPGVAESMSYEQCWQEYVTGGAGKWTWFMPLLATGCPPKMTQYFHDQLLAFLKAHKLTPETMPMPRHVFIRFVLEAESSPIVRATRQAEPTVSTFPGDPILLHGQVDEKSALALLRGRADPNAPLGNLRRTPLFSAAERCDVKLIDKLLKFRADVNRPDLAGETPLFALCHAAAWADASLRDRRAATLRLLEGEADINFANPRGRTPLHAAIAAGDAAILSLLLEEAADVNARDLGGFTALMWAAGRGNAEVVRSLLAARANTGLAANRGQTAMIFALTNKCESVAEILREHALLEEKK</sequence>
<proteinExistence type="predicted"/>
<reference evidence="2" key="1">
    <citation type="submission" date="2021-02" db="EMBL/GenBank/DDBJ databases">
        <authorList>
            <person name="Dougan E. K."/>
            <person name="Rhodes N."/>
            <person name="Thang M."/>
            <person name="Chan C."/>
        </authorList>
    </citation>
    <scope>NUCLEOTIDE SEQUENCE</scope>
</reference>
<dbReference type="SUPFAM" id="SSF56112">
    <property type="entry name" value="Protein kinase-like (PK-like)"/>
    <property type="match status" value="1"/>
</dbReference>
<organism evidence="2 3">
    <name type="scientific">Symbiodinium pilosum</name>
    <name type="common">Dinoflagellate</name>
    <dbReference type="NCBI Taxonomy" id="2952"/>
    <lineage>
        <taxon>Eukaryota</taxon>
        <taxon>Sar</taxon>
        <taxon>Alveolata</taxon>
        <taxon>Dinophyceae</taxon>
        <taxon>Suessiales</taxon>
        <taxon>Symbiodiniaceae</taxon>
        <taxon>Symbiodinium</taxon>
    </lineage>
</organism>
<dbReference type="Proteomes" id="UP000649617">
    <property type="component" value="Unassembled WGS sequence"/>
</dbReference>
<dbReference type="InterPro" id="IPR004119">
    <property type="entry name" value="EcKL"/>
</dbReference>
<accession>A0A812J668</accession>
<dbReference type="Gene3D" id="3.90.1200.10">
    <property type="match status" value="1"/>
</dbReference>
<dbReference type="InterPro" id="IPR036770">
    <property type="entry name" value="Ankyrin_rpt-contain_sf"/>
</dbReference>
<dbReference type="PROSITE" id="PS50297">
    <property type="entry name" value="ANK_REP_REGION"/>
    <property type="match status" value="2"/>
</dbReference>
<dbReference type="SUPFAM" id="SSF48403">
    <property type="entry name" value="Ankyrin repeat"/>
    <property type="match status" value="1"/>
</dbReference>
<dbReference type="OrthoDB" id="191037at2759"/>
<evidence type="ECO:0000256" key="1">
    <source>
        <dbReference type="PROSITE-ProRule" id="PRU00023"/>
    </source>
</evidence>
<dbReference type="AlphaFoldDB" id="A0A812J668"/>
<dbReference type="Pfam" id="PF12796">
    <property type="entry name" value="Ank_2"/>
    <property type="match status" value="1"/>
</dbReference>
<dbReference type="EMBL" id="CAJNIZ010001743">
    <property type="protein sequence ID" value="CAE7198442.1"/>
    <property type="molecule type" value="Genomic_DNA"/>
</dbReference>
<evidence type="ECO:0000313" key="2">
    <source>
        <dbReference type="EMBL" id="CAE7198442.1"/>
    </source>
</evidence>
<gene>
    <name evidence="2" type="primary">AKR1</name>
    <name evidence="2" type="ORF">SPIL2461_LOCUS1719</name>
</gene>
<dbReference type="InterPro" id="IPR002110">
    <property type="entry name" value="Ankyrin_rpt"/>
</dbReference>
<feature type="non-terminal residue" evidence="2">
    <location>
        <position position="621"/>
    </location>
</feature>
<evidence type="ECO:0000313" key="3">
    <source>
        <dbReference type="Proteomes" id="UP000649617"/>
    </source>
</evidence>